<dbReference type="PANTHER" id="PTHR30283">
    <property type="entry name" value="PEROXIDE STRESS RESPONSE PROTEIN YAAA"/>
    <property type="match status" value="1"/>
</dbReference>
<evidence type="ECO:0000313" key="2">
    <source>
        <dbReference type="EMBL" id="RXK09845.1"/>
    </source>
</evidence>
<reference evidence="2 4" key="1">
    <citation type="submission" date="2017-10" db="EMBL/GenBank/DDBJ databases">
        <title>Genomics of the genus Arcobacter.</title>
        <authorList>
            <person name="Perez-Cataluna A."/>
            <person name="Figueras M.J."/>
        </authorList>
    </citation>
    <scope>NUCLEOTIDE SEQUENCE [LARGE SCALE GENOMIC DNA]</scope>
    <source>
        <strain evidence="2 4">CECT 7835</strain>
    </source>
</reference>
<dbReference type="GO" id="GO:0033194">
    <property type="term" value="P:response to hydroperoxide"/>
    <property type="evidence" value="ECO:0007669"/>
    <property type="project" value="TreeGrafter"/>
</dbReference>
<accession>A0AAX2A7M6</accession>
<dbReference type="PANTHER" id="PTHR30283:SF4">
    <property type="entry name" value="PEROXIDE STRESS RESISTANCE PROTEIN YAAA"/>
    <property type="match status" value="1"/>
</dbReference>
<dbReference type="RefSeq" id="WP_114840328.1">
    <property type="nucleotide sequence ID" value="NZ_CP031217.1"/>
</dbReference>
<reference evidence="1 3" key="2">
    <citation type="submission" date="2018-07" db="EMBL/GenBank/DDBJ databases">
        <title>Complete genome of the Arcobacter bivalviorum type strain LMG 26154.</title>
        <authorList>
            <person name="Miller W.G."/>
            <person name="Yee E."/>
            <person name="Bono J.L."/>
        </authorList>
    </citation>
    <scope>NUCLEOTIDE SEQUENCE [LARGE SCALE GENOMIC DNA]</scope>
    <source>
        <strain evidence="1 3">LMG 26154</strain>
    </source>
</reference>
<dbReference type="KEGG" id="hbv:ABIV_2583"/>
<organism evidence="2 4">
    <name type="scientific">Halarcobacter bivalviorum</name>
    <dbReference type="NCBI Taxonomy" id="663364"/>
    <lineage>
        <taxon>Bacteria</taxon>
        <taxon>Pseudomonadati</taxon>
        <taxon>Campylobacterota</taxon>
        <taxon>Epsilonproteobacteria</taxon>
        <taxon>Campylobacterales</taxon>
        <taxon>Arcobacteraceae</taxon>
        <taxon>Halarcobacter</taxon>
    </lineage>
</organism>
<dbReference type="GO" id="GO:0005829">
    <property type="term" value="C:cytosol"/>
    <property type="evidence" value="ECO:0007669"/>
    <property type="project" value="TreeGrafter"/>
</dbReference>
<evidence type="ECO:0000313" key="1">
    <source>
        <dbReference type="EMBL" id="AXH13549.1"/>
    </source>
</evidence>
<proteinExistence type="predicted"/>
<dbReference type="Pfam" id="PF03883">
    <property type="entry name" value="H2O2_YaaD"/>
    <property type="match status" value="1"/>
</dbReference>
<evidence type="ECO:0000313" key="3">
    <source>
        <dbReference type="Proteomes" id="UP000253850"/>
    </source>
</evidence>
<evidence type="ECO:0000313" key="4">
    <source>
        <dbReference type="Proteomes" id="UP000289193"/>
    </source>
</evidence>
<gene>
    <name evidence="1" type="ORF">ABIV_2583</name>
    <name evidence="2" type="ORF">CRV05_08935</name>
</gene>
<dbReference type="Proteomes" id="UP000253850">
    <property type="component" value="Chromosome"/>
</dbReference>
<dbReference type="InterPro" id="IPR005583">
    <property type="entry name" value="YaaA"/>
</dbReference>
<protein>
    <submittedName>
        <fullName evidence="1">Peroxide stress protein YaaA</fullName>
    </submittedName>
</protein>
<dbReference type="EMBL" id="CP031217">
    <property type="protein sequence ID" value="AXH13549.1"/>
    <property type="molecule type" value="Genomic_DNA"/>
</dbReference>
<name>A0AAX2A7M6_9BACT</name>
<keyword evidence="4" id="KW-1185">Reference proteome</keyword>
<dbReference type="EMBL" id="PDKM01000004">
    <property type="protein sequence ID" value="RXK09845.1"/>
    <property type="molecule type" value="Genomic_DNA"/>
</dbReference>
<dbReference type="AlphaFoldDB" id="A0AAX2A7M6"/>
<dbReference type="Proteomes" id="UP000289193">
    <property type="component" value="Unassembled WGS sequence"/>
</dbReference>
<sequence>MKILLAPAETKNSGGDDKPFCKENFFLEELFDKRENIFKIYEEFVSSSSLEELSKWFGLKKLEEVKKYQDSLKDKVTMKAIMRYDGVAFDALAYKSLDKNTQKYIDENVLLFSNLFGPIKADDLIPDYKYKQGAKLPNVNVEKFYLDNFTDSLDSFIGEEVIDLRAGFYEKFYKVKEAKVLTFKFIKDGKVVSHWAKFYRGKLLQEIAKNSIKNHSEFMQMQIPGLKLEEIQEKKNIKLLIMSIED</sequence>